<keyword evidence="7" id="KW-0812">Transmembrane</keyword>
<dbReference type="GO" id="GO:0045499">
    <property type="term" value="F:chemorepellent activity"/>
    <property type="evidence" value="ECO:0007669"/>
    <property type="project" value="TreeGrafter"/>
</dbReference>
<dbReference type="Proteomes" id="UP001187415">
    <property type="component" value="Unassembled WGS sequence"/>
</dbReference>
<sequence length="971" mass="107177">MQGREPGTSFCMWVEPAARWSLGWEEAPGLCCYSEGSTPLSGFSSPGSPLPPVQFSAEQGQRRRELSRGSGRRTGRSGGRAAGTRRGHGGDASAHISSDGVLYQRENEAATLVSTPPNKSLRLWMIIRPRLHPLTFSVTEARLRHIPAVMENRSLLSLTVALLGFLSPCVTLLIPRVSFSVGSPGRHLSRFSSPDVSNTTTLLLSEDGDMLYIGARDVVLALDVGNKDTITLRSKLDWSPSDKDLEQCSMKGKKMADCPNFIRVLQFLNTSHIYACGTFAFSPRCTYINSETFTMSGKPDEGRGRCPYDPYQRNTAIIVDGELYTGTVADYRGNWPVISRHLSEGRRVDLKLDDTLGWLEDPTFISSTLIPDEEKIYFFFSEVGREYDFIDKFIVSRVAQICMSDVGGQRTLQRRWTTFAKAQLLCQGDSELPYNVIQDIDSLPPAEGAPADDMLFYGIFTSQWSVNSGRSAVCSFRLADIKSVFSGNYKVLNRDTLQWSTRVQEKVANPGECGLHNASDNALRFVKENFLADDSVRPVGKCLTMVSAEHNYSHLTVQRVKAANKRDYTVLFLLTESGYLHKAVLLQSGNHIIEEVQVFQKPQLVKSLKLSIPKNVIYVGTSEGVVRVPTANCSFYWTCAQCVLARDPFCGWDHASRACVKTTSTQTSLGQDIDRGNVEEACNSVSLTHRARFGPNKLPAGELVSVSLNEVVRLQCPAASRLSQQLWERPNSRLSSDLYLHLGDGSLSFVATPATLGHYICLSTENGYQQTMAIYQVKQRSNAPSAPASSTQPQTHPNPTTQAVPRSASGLQASVGTKRTATTQRETEPTLSSRDTQVTTRQLRRNLTLWTYKSDQKEAEFRDVEPQLLSLGACFLKELVVVSVLLLLSLSLLITLLLYVLRQRCHSRTAPQPATPTRDSDRITPVEQEALRGNHFLSKRNGQALHSGQASGLICNGALTGSNGHLPNTPI</sequence>
<evidence type="ECO:0000313" key="9">
    <source>
        <dbReference type="EMBL" id="KAK2830007.1"/>
    </source>
</evidence>
<evidence type="ECO:0000313" key="10">
    <source>
        <dbReference type="Proteomes" id="UP001187415"/>
    </source>
</evidence>
<accession>A0AA88M6A8</accession>
<dbReference type="InterPro" id="IPR027231">
    <property type="entry name" value="Semaphorin"/>
</dbReference>
<dbReference type="PANTHER" id="PTHR11036:SF145">
    <property type="entry name" value="SEMAPHORIN-4A ISOFORM X1-RELATED"/>
    <property type="match status" value="1"/>
</dbReference>
<evidence type="ECO:0000256" key="6">
    <source>
        <dbReference type="SAM" id="MobiDB-lite"/>
    </source>
</evidence>
<gene>
    <name evidence="9" type="ORF">Q5P01_017938</name>
</gene>
<dbReference type="Pfam" id="PF01403">
    <property type="entry name" value="Sema"/>
    <property type="match status" value="1"/>
</dbReference>
<feature type="compositionally biased region" description="Polar residues" evidence="6">
    <location>
        <begin position="809"/>
        <end position="839"/>
    </location>
</feature>
<dbReference type="PANTHER" id="PTHR11036">
    <property type="entry name" value="SEMAPHORIN"/>
    <property type="match status" value="1"/>
</dbReference>
<name>A0AA88M6A8_CHASR</name>
<dbReference type="GO" id="GO:0001755">
    <property type="term" value="P:neural crest cell migration"/>
    <property type="evidence" value="ECO:0007669"/>
    <property type="project" value="TreeGrafter"/>
</dbReference>
<dbReference type="InterPro" id="IPR036352">
    <property type="entry name" value="Semap_dom_sf"/>
</dbReference>
<dbReference type="GO" id="GO:0030215">
    <property type="term" value="F:semaphorin receptor binding"/>
    <property type="evidence" value="ECO:0007669"/>
    <property type="project" value="InterPro"/>
</dbReference>
<comment type="caution">
    <text evidence="9">The sequence shown here is derived from an EMBL/GenBank/DDBJ whole genome shotgun (WGS) entry which is preliminary data.</text>
</comment>
<feature type="region of interest" description="Disordered" evidence="6">
    <location>
        <begin position="779"/>
        <end position="839"/>
    </location>
</feature>
<evidence type="ECO:0000256" key="3">
    <source>
        <dbReference type="ARBA" id="ARBA00023157"/>
    </source>
</evidence>
<dbReference type="Pfam" id="PF19428">
    <property type="entry name" value="Sema4F_C"/>
    <property type="match status" value="1"/>
</dbReference>
<dbReference type="SMART" id="SM00423">
    <property type="entry name" value="PSI"/>
    <property type="match status" value="1"/>
</dbReference>
<dbReference type="SUPFAM" id="SSF101912">
    <property type="entry name" value="Sema domain"/>
    <property type="match status" value="1"/>
</dbReference>
<dbReference type="InterPro" id="IPR045791">
    <property type="entry name" value="Sema4F_C"/>
</dbReference>
<dbReference type="EMBL" id="JAUPFM010000014">
    <property type="protein sequence ID" value="KAK2830007.1"/>
    <property type="molecule type" value="Genomic_DNA"/>
</dbReference>
<protein>
    <recommendedName>
        <fullName evidence="8">Sema domain-containing protein</fullName>
    </recommendedName>
</protein>
<dbReference type="InterPro" id="IPR016201">
    <property type="entry name" value="PSI"/>
</dbReference>
<dbReference type="AlphaFoldDB" id="A0AA88M6A8"/>
<evidence type="ECO:0000256" key="4">
    <source>
        <dbReference type="ARBA" id="ARBA00023180"/>
    </source>
</evidence>
<dbReference type="InterPro" id="IPR001627">
    <property type="entry name" value="Semap_dom"/>
</dbReference>
<keyword evidence="7" id="KW-1133">Transmembrane helix</keyword>
<comment type="subcellular location">
    <subcellularLocation>
        <location evidence="1">Membrane</location>
    </subcellularLocation>
</comment>
<dbReference type="SUPFAM" id="SSF103575">
    <property type="entry name" value="Plexin repeat"/>
    <property type="match status" value="1"/>
</dbReference>
<feature type="transmembrane region" description="Helical" evidence="7">
    <location>
        <begin position="879"/>
        <end position="901"/>
    </location>
</feature>
<dbReference type="FunFam" id="2.130.10.10:FF:000257">
    <property type="entry name" value="semaphorin-4A isoform X2"/>
    <property type="match status" value="1"/>
</dbReference>
<keyword evidence="3" id="KW-1015">Disulfide bond</keyword>
<keyword evidence="4" id="KW-0325">Glycoprotein</keyword>
<keyword evidence="2 7" id="KW-0472">Membrane</keyword>
<proteinExistence type="predicted"/>
<feature type="compositionally biased region" description="Low complexity" evidence="6">
    <location>
        <begin position="791"/>
        <end position="802"/>
    </location>
</feature>
<dbReference type="PROSITE" id="PS51004">
    <property type="entry name" value="SEMA"/>
    <property type="match status" value="1"/>
</dbReference>
<reference evidence="9" key="1">
    <citation type="submission" date="2023-07" db="EMBL/GenBank/DDBJ databases">
        <title>Chromosome-level Genome Assembly of Striped Snakehead (Channa striata).</title>
        <authorList>
            <person name="Liu H."/>
        </authorList>
    </citation>
    <scope>NUCLEOTIDE SEQUENCE</scope>
    <source>
        <strain evidence="9">Gz</strain>
        <tissue evidence="9">Muscle</tissue>
    </source>
</reference>
<dbReference type="GO" id="GO:0071526">
    <property type="term" value="P:semaphorin-plexin signaling pathway"/>
    <property type="evidence" value="ECO:0007669"/>
    <property type="project" value="TreeGrafter"/>
</dbReference>
<dbReference type="Gene3D" id="2.130.10.10">
    <property type="entry name" value="YVTN repeat-like/Quinoprotein amine dehydrogenase"/>
    <property type="match status" value="1"/>
</dbReference>
<dbReference type="GO" id="GO:0030335">
    <property type="term" value="P:positive regulation of cell migration"/>
    <property type="evidence" value="ECO:0007669"/>
    <property type="project" value="TreeGrafter"/>
</dbReference>
<evidence type="ECO:0000259" key="8">
    <source>
        <dbReference type="PROSITE" id="PS51004"/>
    </source>
</evidence>
<dbReference type="Pfam" id="PF01437">
    <property type="entry name" value="PSI"/>
    <property type="match status" value="1"/>
</dbReference>
<comment type="caution">
    <text evidence="5">Lacks conserved residue(s) required for the propagation of feature annotation.</text>
</comment>
<dbReference type="InterPro" id="IPR002165">
    <property type="entry name" value="Plexin_repeat"/>
</dbReference>
<feature type="compositionally biased region" description="Polar residues" evidence="6">
    <location>
        <begin position="779"/>
        <end position="790"/>
    </location>
</feature>
<dbReference type="SMART" id="SM00630">
    <property type="entry name" value="Sema"/>
    <property type="match status" value="1"/>
</dbReference>
<dbReference type="GO" id="GO:0007411">
    <property type="term" value="P:axon guidance"/>
    <property type="evidence" value="ECO:0007669"/>
    <property type="project" value="TreeGrafter"/>
</dbReference>
<organism evidence="9 10">
    <name type="scientific">Channa striata</name>
    <name type="common">Snakehead murrel</name>
    <name type="synonym">Ophicephalus striatus</name>
    <dbReference type="NCBI Taxonomy" id="64152"/>
    <lineage>
        <taxon>Eukaryota</taxon>
        <taxon>Metazoa</taxon>
        <taxon>Chordata</taxon>
        <taxon>Craniata</taxon>
        <taxon>Vertebrata</taxon>
        <taxon>Euteleostomi</taxon>
        <taxon>Actinopterygii</taxon>
        <taxon>Neopterygii</taxon>
        <taxon>Teleostei</taxon>
        <taxon>Neoteleostei</taxon>
        <taxon>Acanthomorphata</taxon>
        <taxon>Anabantaria</taxon>
        <taxon>Anabantiformes</taxon>
        <taxon>Channoidei</taxon>
        <taxon>Channidae</taxon>
        <taxon>Channa</taxon>
    </lineage>
</organism>
<feature type="region of interest" description="Disordered" evidence="6">
    <location>
        <begin position="41"/>
        <end position="95"/>
    </location>
</feature>
<evidence type="ECO:0000256" key="1">
    <source>
        <dbReference type="ARBA" id="ARBA00004370"/>
    </source>
</evidence>
<evidence type="ECO:0000256" key="2">
    <source>
        <dbReference type="ARBA" id="ARBA00023136"/>
    </source>
</evidence>
<dbReference type="InterPro" id="IPR015943">
    <property type="entry name" value="WD40/YVTN_repeat-like_dom_sf"/>
</dbReference>
<evidence type="ECO:0000256" key="5">
    <source>
        <dbReference type="PROSITE-ProRule" id="PRU00352"/>
    </source>
</evidence>
<dbReference type="GO" id="GO:0005886">
    <property type="term" value="C:plasma membrane"/>
    <property type="evidence" value="ECO:0007669"/>
    <property type="project" value="TreeGrafter"/>
</dbReference>
<keyword evidence="10" id="KW-1185">Reference proteome</keyword>
<dbReference type="Gene3D" id="3.30.1680.10">
    <property type="entry name" value="ligand-binding face of the semaphorins, domain 2"/>
    <property type="match status" value="1"/>
</dbReference>
<evidence type="ECO:0000256" key="7">
    <source>
        <dbReference type="SAM" id="Phobius"/>
    </source>
</evidence>
<feature type="domain" description="Sema" evidence="8">
    <location>
        <begin position="171"/>
        <end position="630"/>
    </location>
</feature>